<dbReference type="SMART" id="SM00729">
    <property type="entry name" value="Elp3"/>
    <property type="match status" value="1"/>
</dbReference>
<dbReference type="PROSITE" id="PS51449">
    <property type="entry name" value="MTTASE_N"/>
    <property type="match status" value="1"/>
</dbReference>
<dbReference type="SFLD" id="SFLDG01082">
    <property type="entry name" value="B12-binding_domain_containing"/>
    <property type="match status" value="1"/>
</dbReference>
<dbReference type="Gene3D" id="3.80.30.20">
    <property type="entry name" value="tm_1862 like domain"/>
    <property type="match status" value="1"/>
</dbReference>
<feature type="domain" description="MTTase N-terminal" evidence="8">
    <location>
        <begin position="9"/>
        <end position="125"/>
    </location>
</feature>
<keyword evidence="4" id="KW-0479">Metal-binding</keyword>
<dbReference type="InterPro" id="IPR005839">
    <property type="entry name" value="Methylthiotransferase"/>
</dbReference>
<proteinExistence type="inferred from homology"/>
<dbReference type="NCBIfam" id="TIGR00089">
    <property type="entry name" value="MiaB/RimO family radical SAM methylthiotransferase"/>
    <property type="match status" value="1"/>
</dbReference>
<evidence type="ECO:0000256" key="2">
    <source>
        <dbReference type="ARBA" id="ARBA00022485"/>
    </source>
</evidence>
<keyword evidence="6" id="KW-0411">Iron-sulfur</keyword>
<dbReference type="AlphaFoldDB" id="A0A0W8E874"/>
<sequence>MNFNTGHAGKYHLLTYGCQMNVRDSEIIAGILDGMGYILTPTLKEADLVVFNTCSVRHSAENKVYGKLGEVTLLKRDNPDMLIAVGGCMAQLANVRARLKKQKVDIVFGTNNLHELPHLINQAKNIPGPVVQVYDREGDIVEHLPSRRDSNLSAFVNIMYGCNNFCSYCIVPFTRGRERSRMPADIITEIRNLAEQGFKEVTLLGQNVNSYGRGLQKPADFADLLNLVNEIEGIERIRFTTSHPRDMTDKLIDAIAVQPKVCEHIHVAMQSGSNHILKRMNRGYTREHYLERTQRIREMISGAAITTDIIVGFPGESESDFQDTMDMVNKIRFDAAFTFMYSVRTGTTAATMDDQVPLDIRRERLISLNKLQYSIAREINKSLEGTIQEVLVEGLSKTDKDKLTSRTRTNRIVIFSGPRDLIGRLISVKITEAKTFSLFGEIM</sequence>
<dbReference type="EMBL" id="LNQE01001837">
    <property type="protein sequence ID" value="KUG04827.1"/>
    <property type="molecule type" value="Genomic_DNA"/>
</dbReference>
<feature type="domain" description="TRAM" evidence="7">
    <location>
        <begin position="381"/>
        <end position="443"/>
    </location>
</feature>
<dbReference type="NCBIfam" id="TIGR01574">
    <property type="entry name" value="miaB-methiolase"/>
    <property type="match status" value="1"/>
</dbReference>
<keyword evidence="10" id="KW-0808">Transferase</keyword>
<dbReference type="InterPro" id="IPR002792">
    <property type="entry name" value="TRAM_dom"/>
</dbReference>
<protein>
    <submittedName>
        <fullName evidence="10">Trna-i(6)a37 methylthiotransferase</fullName>
    </submittedName>
</protein>
<evidence type="ECO:0000256" key="6">
    <source>
        <dbReference type="ARBA" id="ARBA00023014"/>
    </source>
</evidence>
<dbReference type="GO" id="GO:0051539">
    <property type="term" value="F:4 iron, 4 sulfur cluster binding"/>
    <property type="evidence" value="ECO:0007669"/>
    <property type="project" value="UniProtKB-KW"/>
</dbReference>
<dbReference type="InterPro" id="IPR038135">
    <property type="entry name" value="Methylthiotransferase_N_sf"/>
</dbReference>
<reference evidence="10" key="1">
    <citation type="journal article" date="2015" name="Proc. Natl. Acad. Sci. U.S.A.">
        <title>Networks of energetic and metabolic interactions define dynamics in microbial communities.</title>
        <authorList>
            <person name="Embree M."/>
            <person name="Liu J.K."/>
            <person name="Al-Bassam M.M."/>
            <person name="Zengler K."/>
        </authorList>
    </citation>
    <scope>NUCLEOTIDE SEQUENCE</scope>
</reference>
<dbReference type="SUPFAM" id="SSF102114">
    <property type="entry name" value="Radical SAM enzymes"/>
    <property type="match status" value="1"/>
</dbReference>
<dbReference type="PROSITE" id="PS50926">
    <property type="entry name" value="TRAM"/>
    <property type="match status" value="1"/>
</dbReference>
<dbReference type="SFLD" id="SFLDS00029">
    <property type="entry name" value="Radical_SAM"/>
    <property type="match status" value="1"/>
</dbReference>
<dbReference type="InterPro" id="IPR058240">
    <property type="entry name" value="rSAM_sf"/>
</dbReference>
<dbReference type="InterPro" id="IPR007197">
    <property type="entry name" value="rSAM"/>
</dbReference>
<evidence type="ECO:0000256" key="3">
    <source>
        <dbReference type="ARBA" id="ARBA00022691"/>
    </source>
</evidence>
<dbReference type="InterPro" id="IPR006463">
    <property type="entry name" value="MiaB_methiolase"/>
</dbReference>
<dbReference type="GO" id="GO:0005829">
    <property type="term" value="C:cytosol"/>
    <property type="evidence" value="ECO:0007669"/>
    <property type="project" value="TreeGrafter"/>
</dbReference>
<dbReference type="InterPro" id="IPR023404">
    <property type="entry name" value="rSAM_horseshoe"/>
</dbReference>
<dbReference type="GO" id="GO:0046872">
    <property type="term" value="F:metal ion binding"/>
    <property type="evidence" value="ECO:0007669"/>
    <property type="project" value="UniProtKB-KW"/>
</dbReference>
<dbReference type="HAMAP" id="MF_01864">
    <property type="entry name" value="tRNA_metthiotr_MiaB"/>
    <property type="match status" value="1"/>
</dbReference>
<evidence type="ECO:0000259" key="9">
    <source>
        <dbReference type="PROSITE" id="PS51918"/>
    </source>
</evidence>
<keyword evidence="2" id="KW-0004">4Fe-4S</keyword>
<evidence type="ECO:0000313" key="10">
    <source>
        <dbReference type="EMBL" id="KUG04827.1"/>
    </source>
</evidence>
<dbReference type="PANTHER" id="PTHR43020:SF2">
    <property type="entry name" value="MITOCHONDRIAL TRNA METHYLTHIOTRANSFERASE CDK5RAP1"/>
    <property type="match status" value="1"/>
</dbReference>
<gene>
    <name evidence="10" type="ORF">ASZ90_017707</name>
</gene>
<dbReference type="FunFam" id="3.80.30.20:FF:000001">
    <property type="entry name" value="tRNA-2-methylthio-N(6)-dimethylallyladenosine synthase 2"/>
    <property type="match status" value="1"/>
</dbReference>
<dbReference type="GO" id="GO:0035597">
    <property type="term" value="F:tRNA-2-methylthio-N(6)-dimethylallyladenosine(37) synthase activity"/>
    <property type="evidence" value="ECO:0007669"/>
    <property type="project" value="TreeGrafter"/>
</dbReference>
<dbReference type="CDD" id="cd01335">
    <property type="entry name" value="Radical_SAM"/>
    <property type="match status" value="1"/>
</dbReference>
<comment type="cofactor">
    <cofactor evidence="1">
        <name>[4Fe-4S] cluster</name>
        <dbReference type="ChEBI" id="CHEBI:49883"/>
    </cofactor>
</comment>
<dbReference type="PROSITE" id="PS01278">
    <property type="entry name" value="MTTASE_RADICAL"/>
    <property type="match status" value="1"/>
</dbReference>
<dbReference type="SFLD" id="SFLDG01061">
    <property type="entry name" value="methylthiotransferase"/>
    <property type="match status" value="1"/>
</dbReference>
<dbReference type="FunFam" id="3.40.50.12160:FF:000003">
    <property type="entry name" value="CDK5 regulatory subunit-associated protein 1"/>
    <property type="match status" value="1"/>
</dbReference>
<comment type="caution">
    <text evidence="10">The sequence shown here is derived from an EMBL/GenBank/DDBJ whole genome shotgun (WGS) entry which is preliminary data.</text>
</comment>
<evidence type="ECO:0000256" key="5">
    <source>
        <dbReference type="ARBA" id="ARBA00023004"/>
    </source>
</evidence>
<feature type="domain" description="Radical SAM core" evidence="9">
    <location>
        <begin position="148"/>
        <end position="378"/>
    </location>
</feature>
<dbReference type="Pfam" id="PF00919">
    <property type="entry name" value="UPF0004"/>
    <property type="match status" value="1"/>
</dbReference>
<keyword evidence="3" id="KW-0949">S-adenosyl-L-methionine</keyword>
<evidence type="ECO:0000256" key="4">
    <source>
        <dbReference type="ARBA" id="ARBA00022723"/>
    </source>
</evidence>
<dbReference type="PROSITE" id="PS51918">
    <property type="entry name" value="RADICAL_SAM"/>
    <property type="match status" value="1"/>
</dbReference>
<dbReference type="Gene3D" id="3.40.50.12160">
    <property type="entry name" value="Methylthiotransferase, N-terminal domain"/>
    <property type="match status" value="1"/>
</dbReference>
<dbReference type="InterPro" id="IPR006638">
    <property type="entry name" value="Elp3/MiaA/NifB-like_rSAM"/>
</dbReference>
<dbReference type="InterPro" id="IPR020612">
    <property type="entry name" value="Methylthiotransferase_CS"/>
</dbReference>
<evidence type="ECO:0000259" key="8">
    <source>
        <dbReference type="PROSITE" id="PS51449"/>
    </source>
</evidence>
<evidence type="ECO:0000259" key="7">
    <source>
        <dbReference type="PROSITE" id="PS50926"/>
    </source>
</evidence>
<dbReference type="InterPro" id="IPR013848">
    <property type="entry name" value="Methylthiotransferase_N"/>
</dbReference>
<dbReference type="SFLD" id="SFLDF00273">
    <property type="entry name" value="(dimethylallyl)adenosine_tRNA"/>
    <property type="match status" value="1"/>
</dbReference>
<name>A0A0W8E874_9ZZZZ</name>
<organism evidence="10">
    <name type="scientific">hydrocarbon metagenome</name>
    <dbReference type="NCBI Taxonomy" id="938273"/>
    <lineage>
        <taxon>unclassified sequences</taxon>
        <taxon>metagenomes</taxon>
        <taxon>ecological metagenomes</taxon>
    </lineage>
</organism>
<evidence type="ECO:0000256" key="1">
    <source>
        <dbReference type="ARBA" id="ARBA00001966"/>
    </source>
</evidence>
<dbReference type="Pfam" id="PF01938">
    <property type="entry name" value="TRAM"/>
    <property type="match status" value="1"/>
</dbReference>
<keyword evidence="5" id="KW-0408">Iron</keyword>
<dbReference type="PANTHER" id="PTHR43020">
    <property type="entry name" value="CDK5 REGULATORY SUBUNIT-ASSOCIATED PROTEIN 1"/>
    <property type="match status" value="1"/>
</dbReference>
<dbReference type="Pfam" id="PF04055">
    <property type="entry name" value="Radical_SAM"/>
    <property type="match status" value="1"/>
</dbReference>
<accession>A0A0W8E874</accession>